<dbReference type="AlphaFoldDB" id="A0A6C0R7X1"/>
<dbReference type="InterPro" id="IPR000014">
    <property type="entry name" value="PAS"/>
</dbReference>
<dbReference type="CDD" id="cd00130">
    <property type="entry name" value="PAS"/>
    <property type="match status" value="1"/>
</dbReference>
<dbReference type="GO" id="GO:0006355">
    <property type="term" value="P:regulation of DNA-templated transcription"/>
    <property type="evidence" value="ECO:0007669"/>
    <property type="project" value="InterPro"/>
</dbReference>
<dbReference type="EMBL" id="CP048409">
    <property type="protein sequence ID" value="QIA06418.1"/>
    <property type="molecule type" value="Genomic_DNA"/>
</dbReference>
<organism evidence="2 3">
    <name type="scientific">Draconibacterium halophilum</name>
    <dbReference type="NCBI Taxonomy" id="2706887"/>
    <lineage>
        <taxon>Bacteria</taxon>
        <taxon>Pseudomonadati</taxon>
        <taxon>Bacteroidota</taxon>
        <taxon>Bacteroidia</taxon>
        <taxon>Marinilabiliales</taxon>
        <taxon>Prolixibacteraceae</taxon>
        <taxon>Draconibacterium</taxon>
    </lineage>
</organism>
<dbReference type="Gene3D" id="3.30.450.20">
    <property type="entry name" value="PAS domain"/>
    <property type="match status" value="1"/>
</dbReference>
<name>A0A6C0R7X1_9BACT</name>
<dbReference type="InterPro" id="IPR035965">
    <property type="entry name" value="PAS-like_dom_sf"/>
</dbReference>
<keyword evidence="3" id="KW-1185">Reference proteome</keyword>
<dbReference type="KEGG" id="drc:G0Q07_01145"/>
<evidence type="ECO:0000313" key="3">
    <source>
        <dbReference type="Proteomes" id="UP000474630"/>
    </source>
</evidence>
<dbReference type="Pfam" id="PF00989">
    <property type="entry name" value="PAS"/>
    <property type="match status" value="1"/>
</dbReference>
<dbReference type="Proteomes" id="UP000474630">
    <property type="component" value="Chromosome"/>
</dbReference>
<dbReference type="SUPFAM" id="SSF55785">
    <property type="entry name" value="PYP-like sensor domain (PAS domain)"/>
    <property type="match status" value="1"/>
</dbReference>
<evidence type="ECO:0000313" key="2">
    <source>
        <dbReference type="EMBL" id="QIA06418.1"/>
    </source>
</evidence>
<dbReference type="NCBIfam" id="TIGR00229">
    <property type="entry name" value="sensory_box"/>
    <property type="match status" value="1"/>
</dbReference>
<gene>
    <name evidence="2" type="ORF">G0Q07_01145</name>
</gene>
<dbReference type="PROSITE" id="PS50112">
    <property type="entry name" value="PAS"/>
    <property type="match status" value="1"/>
</dbReference>
<proteinExistence type="predicted"/>
<dbReference type="InterPro" id="IPR013767">
    <property type="entry name" value="PAS_fold"/>
</dbReference>
<reference evidence="2 3" key="1">
    <citation type="submission" date="2020-02" db="EMBL/GenBank/DDBJ databases">
        <title>Genome sequencing for Draconibacterium sp. strain M1.</title>
        <authorList>
            <person name="Park S.-J."/>
        </authorList>
    </citation>
    <scope>NUCLEOTIDE SEQUENCE [LARGE SCALE GENOMIC DNA]</scope>
    <source>
        <strain evidence="2 3">M1</strain>
    </source>
</reference>
<sequence>MVANIGDVIVIIDKNGLNRYKSPNVKRLFGWDVDELVGKSARDKVHPDHIEGANKLLSLYFKHMQSSLDARLKIQPLPILGSPACRFGLQPGLF</sequence>
<evidence type="ECO:0000259" key="1">
    <source>
        <dbReference type="PROSITE" id="PS50112"/>
    </source>
</evidence>
<accession>A0A6C0R7X1</accession>
<dbReference type="RefSeq" id="WP_163344351.1">
    <property type="nucleotide sequence ID" value="NZ_CP048409.1"/>
</dbReference>
<protein>
    <submittedName>
        <fullName evidence="2">PAS domain-containing protein</fullName>
    </submittedName>
</protein>
<feature type="domain" description="PAS" evidence="1">
    <location>
        <begin position="1"/>
        <end position="64"/>
    </location>
</feature>